<organism evidence="1 2">
    <name type="scientific">Desulfocucumis palustris</name>
    <dbReference type="NCBI Taxonomy" id="1898651"/>
    <lineage>
        <taxon>Bacteria</taxon>
        <taxon>Bacillati</taxon>
        <taxon>Bacillota</taxon>
        <taxon>Clostridia</taxon>
        <taxon>Eubacteriales</taxon>
        <taxon>Desulfocucumaceae</taxon>
        <taxon>Desulfocucumis</taxon>
    </lineage>
</organism>
<dbReference type="Proteomes" id="UP000239549">
    <property type="component" value="Unassembled WGS sequence"/>
</dbReference>
<evidence type="ECO:0000313" key="2">
    <source>
        <dbReference type="Proteomes" id="UP000239549"/>
    </source>
</evidence>
<sequence>MAKKVAVEESLSDLKEALTRKGYEVVAPGRTDNVMAMVVTGMDNNLMNMESIAINAPVIDASGFTTEQILSRLSELS</sequence>
<dbReference type="OrthoDB" id="1708042at2"/>
<name>A0A2L2XM69_9FIRM</name>
<accession>A0A2L2XM69</accession>
<comment type="caution">
    <text evidence="1">The sequence shown here is derived from an EMBL/GenBank/DDBJ whole genome shotgun (WGS) entry which is preliminary data.</text>
</comment>
<reference evidence="2" key="1">
    <citation type="submission" date="2018-02" db="EMBL/GenBank/DDBJ databases">
        <title>Genome sequence of Desulfocucumis palustris strain NAW-5.</title>
        <authorList>
            <person name="Watanabe M."/>
            <person name="Kojima H."/>
            <person name="Fukui M."/>
        </authorList>
    </citation>
    <scope>NUCLEOTIDE SEQUENCE [LARGE SCALE GENOMIC DNA]</scope>
    <source>
        <strain evidence="2">NAW-5</strain>
    </source>
</reference>
<evidence type="ECO:0008006" key="3">
    <source>
        <dbReference type="Google" id="ProtNLM"/>
    </source>
</evidence>
<proteinExistence type="predicted"/>
<keyword evidence="2" id="KW-1185">Reference proteome</keyword>
<gene>
    <name evidence="1" type="ORF">DCCM_4162</name>
</gene>
<dbReference type="InterPro" id="IPR005370">
    <property type="entry name" value="UPF0180"/>
</dbReference>
<protein>
    <recommendedName>
        <fullName evidence="3">YkuS family protein</fullName>
    </recommendedName>
</protein>
<dbReference type="Pfam" id="PF03698">
    <property type="entry name" value="UPF0180"/>
    <property type="match status" value="1"/>
</dbReference>
<dbReference type="EMBL" id="BFAV01000157">
    <property type="protein sequence ID" value="GBF35041.1"/>
    <property type="molecule type" value="Genomic_DNA"/>
</dbReference>
<evidence type="ECO:0000313" key="1">
    <source>
        <dbReference type="EMBL" id="GBF35041.1"/>
    </source>
</evidence>
<dbReference type="RefSeq" id="WP_104373178.1">
    <property type="nucleotide sequence ID" value="NZ_BFAV01000157.1"/>
</dbReference>
<dbReference type="AlphaFoldDB" id="A0A2L2XM69"/>